<evidence type="ECO:0000313" key="1">
    <source>
        <dbReference type="EMBL" id="AXA25910.1"/>
    </source>
</evidence>
<reference evidence="1 2" key="1">
    <citation type="submission" date="2018-06" db="EMBL/GenBank/DDBJ databases">
        <title>The genome of Pseudomonas putida NX-1, a lignin degrader.</title>
        <authorList>
            <person name="Xu Z."/>
        </authorList>
    </citation>
    <scope>NUCLEOTIDE SEQUENCE [LARGE SCALE GENOMIC DNA]</scope>
    <source>
        <strain evidence="1 2">NX-1</strain>
    </source>
</reference>
<gene>
    <name evidence="1" type="ORF">C1S65_17995</name>
</gene>
<organism evidence="1 2">
    <name type="scientific">Pseudomonas putida</name>
    <name type="common">Arthrobacter siderocapsulatus</name>
    <dbReference type="NCBI Taxonomy" id="303"/>
    <lineage>
        <taxon>Bacteria</taxon>
        <taxon>Pseudomonadati</taxon>
        <taxon>Pseudomonadota</taxon>
        <taxon>Gammaproteobacteria</taxon>
        <taxon>Pseudomonadales</taxon>
        <taxon>Pseudomonadaceae</taxon>
        <taxon>Pseudomonas</taxon>
    </lineage>
</organism>
<protein>
    <submittedName>
        <fullName evidence="1">Uncharacterized protein</fullName>
    </submittedName>
</protein>
<accession>A0AAD0PFJ3</accession>
<dbReference type="Proteomes" id="UP000251617">
    <property type="component" value="Chromosome"/>
</dbReference>
<sequence>MDDSPIPLGGLYAAMEAHISAAIPGLQLVTAMPDPMQVLALPAVVIELAGWEPGPDPGTGETGVEARFEARVIVGSEVEDALKVAAFAGAQLTVLLRMQTWGLSVENAVFVRAEQDWTRPELDGYAVWVVEWTQVIYLGTEEWPWPNQPASSLMWGFAPQVGAAHKDDYTPAGEIT</sequence>
<dbReference type="RefSeq" id="WP_112898785.1">
    <property type="nucleotide sequence ID" value="NZ_CP030750.1"/>
</dbReference>
<name>A0AAD0PFJ3_PSEPU</name>
<dbReference type="AlphaFoldDB" id="A0AAD0PFJ3"/>
<evidence type="ECO:0000313" key="2">
    <source>
        <dbReference type="Proteomes" id="UP000251617"/>
    </source>
</evidence>
<dbReference type="EMBL" id="CP030750">
    <property type="protein sequence ID" value="AXA25910.1"/>
    <property type="molecule type" value="Genomic_DNA"/>
</dbReference>
<proteinExistence type="predicted"/>